<accession>A0A0F5I587</accession>
<accession>A0A0F5HUC8</accession>
<dbReference type="STRING" id="1221996.QY95_01192"/>
<comment type="caution">
    <text evidence="2">The sequence shown here is derived from an EMBL/GenBank/DDBJ whole genome shotgun (WGS) entry which is preliminary data.</text>
</comment>
<organism evidence="2 3">
    <name type="scientific">Bacillus thermotolerans</name>
    <name type="common">Quasibacillus thermotolerans</name>
    <dbReference type="NCBI Taxonomy" id="1221996"/>
    <lineage>
        <taxon>Bacteria</taxon>
        <taxon>Bacillati</taxon>
        <taxon>Bacillota</taxon>
        <taxon>Bacilli</taxon>
        <taxon>Bacillales</taxon>
        <taxon>Bacillaceae</taxon>
        <taxon>Bacillus</taxon>
    </lineage>
</organism>
<name>A0A0F5HUC8_BACTR</name>
<gene>
    <name evidence="2" type="ORF">QY95_01192</name>
</gene>
<dbReference type="InterPro" id="IPR018745">
    <property type="entry name" value="MpsC"/>
</dbReference>
<evidence type="ECO:0000313" key="2">
    <source>
        <dbReference type="EMBL" id="KKB40618.1"/>
    </source>
</evidence>
<evidence type="ECO:0000259" key="1">
    <source>
        <dbReference type="Pfam" id="PF10057"/>
    </source>
</evidence>
<dbReference type="OrthoDB" id="6163890at2"/>
<dbReference type="Proteomes" id="UP000031563">
    <property type="component" value="Unassembled WGS sequence"/>
</dbReference>
<proteinExistence type="predicted"/>
<protein>
    <recommendedName>
        <fullName evidence="1">Na+-translocating membrane potential-generating system MpsC domain-containing protein</fullName>
    </recommendedName>
</protein>
<dbReference type="AlphaFoldDB" id="A0A0F5HUC8"/>
<feature type="domain" description="Na+-translocating membrane potential-generating system MpsC" evidence="1">
    <location>
        <begin position="10"/>
        <end position="112"/>
    </location>
</feature>
<evidence type="ECO:0000313" key="3">
    <source>
        <dbReference type="Proteomes" id="UP000031563"/>
    </source>
</evidence>
<dbReference type="Pfam" id="PF10057">
    <property type="entry name" value="MpsC"/>
    <property type="match status" value="1"/>
</dbReference>
<dbReference type="EMBL" id="JWIR02000027">
    <property type="protein sequence ID" value="KKB40618.1"/>
    <property type="molecule type" value="Genomic_DNA"/>
</dbReference>
<keyword evidence="3" id="KW-1185">Reference proteome</keyword>
<sequence length="122" mass="14126">MAWMVGPFKQELIKDYNNINLRMFDIGVKSQKVDIVGDKVLIIAHHKRIAALKYLDEINRSVTKMTDLAIIDAFKEHLKEVIEEKYGMKVRSILKDYDPYTEISGTVIIFDKQVSSYIDMAN</sequence>
<reference evidence="2" key="1">
    <citation type="submission" date="2015-02" db="EMBL/GenBank/DDBJ databases">
        <title>Genome Assembly of Bacillaceae bacterium MTCC 8252.</title>
        <authorList>
            <person name="Verma A."/>
            <person name="Khatri I."/>
            <person name="Mual P."/>
            <person name="Subramanian S."/>
            <person name="Krishnamurthi S."/>
        </authorList>
    </citation>
    <scope>NUCLEOTIDE SEQUENCE [LARGE SCALE GENOMIC DNA]</scope>
    <source>
        <strain evidence="2">MTCC 8252</strain>
    </source>
</reference>
<dbReference type="RefSeq" id="WP_039237661.1">
    <property type="nucleotide sequence ID" value="NZ_JWIQ02000038.1"/>
</dbReference>